<dbReference type="PROSITE" id="PS51009">
    <property type="entry name" value="CYTCII"/>
    <property type="match status" value="1"/>
</dbReference>
<dbReference type="Pfam" id="PF01322">
    <property type="entry name" value="Cytochrom_C_2"/>
    <property type="match status" value="1"/>
</dbReference>
<sequence>MMARQGQETAIGNSAWPSWMLLLAAVLFWGFTQARADERAVLAAEVQQRIDAFDEIDQLFRALRFKVVNQRSQDHQGALVYADQLVQLAYQLPGLFEAETPRQVIPFSRARPEIWSRKARYDFLMDEFLDNLEEIQALLRQARLTDAGHRIDRTAQSCRRCHDPFRYRR</sequence>
<keyword evidence="2" id="KW-1185">Reference proteome</keyword>
<gene>
    <name evidence="1" type="ORF">V6U78_07215</name>
</gene>
<proteinExistence type="predicted"/>
<dbReference type="Gene3D" id="1.20.120.10">
    <property type="entry name" value="Cytochrome c/b562"/>
    <property type="match status" value="1"/>
</dbReference>
<comment type="caution">
    <text evidence="1">The sequence shown here is derived from an EMBL/GenBank/DDBJ whole genome shotgun (WGS) entry which is preliminary data.</text>
</comment>
<dbReference type="EMBL" id="JBANFI010000004">
    <property type="protein sequence ID" value="MFK7160824.1"/>
    <property type="molecule type" value="Genomic_DNA"/>
</dbReference>
<reference evidence="1 2" key="1">
    <citation type="submission" date="2024-02" db="EMBL/GenBank/DDBJ databases">
        <title>Marinospirillum sp. MEB 164 isolated from Lonar lake sediment.</title>
        <authorList>
            <person name="Joshi A."/>
            <person name="Thite S."/>
        </authorList>
    </citation>
    <scope>NUCLEOTIDE SEQUENCE [LARGE SCALE GENOMIC DNA]</scope>
    <source>
        <strain evidence="1 2">MEB164</strain>
    </source>
</reference>
<dbReference type="RefSeq" id="WP_405338918.1">
    <property type="nucleotide sequence ID" value="NZ_JBANFI010000004.1"/>
</dbReference>
<evidence type="ECO:0000313" key="1">
    <source>
        <dbReference type="EMBL" id="MFK7160824.1"/>
    </source>
</evidence>
<accession>A0ABW8PY61</accession>
<dbReference type="InterPro" id="IPR002321">
    <property type="entry name" value="Cyt_c_II"/>
</dbReference>
<protein>
    <submittedName>
        <fullName evidence="1">Cytochrome c</fullName>
    </submittedName>
</protein>
<dbReference type="SUPFAM" id="SSF47175">
    <property type="entry name" value="Cytochromes"/>
    <property type="match status" value="1"/>
</dbReference>
<evidence type="ECO:0000313" key="2">
    <source>
        <dbReference type="Proteomes" id="UP001621714"/>
    </source>
</evidence>
<organism evidence="1 2">
    <name type="scientific">Marinospirillum alkalitolerans</name>
    <dbReference type="NCBI Taxonomy" id="3123374"/>
    <lineage>
        <taxon>Bacteria</taxon>
        <taxon>Pseudomonadati</taxon>
        <taxon>Pseudomonadota</taxon>
        <taxon>Gammaproteobacteria</taxon>
        <taxon>Oceanospirillales</taxon>
        <taxon>Oceanospirillaceae</taxon>
        <taxon>Marinospirillum</taxon>
    </lineage>
</organism>
<dbReference type="Proteomes" id="UP001621714">
    <property type="component" value="Unassembled WGS sequence"/>
</dbReference>
<dbReference type="InterPro" id="IPR010980">
    <property type="entry name" value="Cyt_c/b562"/>
</dbReference>
<name>A0ABW8PY61_9GAMM</name>